<sequence>MVESWYTCSCTGAKIVKISALCVRDVSRKDHLIRCFRGEFQRSRSPSLPHFPPPMSLIPDPPPPPLHYYYYYYYNPAASWARNNRFFLSTTGGEALSPRQKMEILLRYFGDPGDKEIPPMLPFILHRGVQTMARKFRQRKIVLYRYRALMCVVLVAV</sequence>
<proteinExistence type="predicted"/>
<dbReference type="AlphaFoldDB" id="A0A7R9G0U3"/>
<reference evidence="1" key="1">
    <citation type="submission" date="2020-11" db="EMBL/GenBank/DDBJ databases">
        <authorList>
            <person name="Tran Van P."/>
        </authorList>
    </citation>
    <scope>NUCLEOTIDE SEQUENCE</scope>
</reference>
<organism evidence="1">
    <name type="scientific">Timema shepardi</name>
    <name type="common">Walking stick</name>
    <dbReference type="NCBI Taxonomy" id="629360"/>
    <lineage>
        <taxon>Eukaryota</taxon>
        <taxon>Metazoa</taxon>
        <taxon>Ecdysozoa</taxon>
        <taxon>Arthropoda</taxon>
        <taxon>Hexapoda</taxon>
        <taxon>Insecta</taxon>
        <taxon>Pterygota</taxon>
        <taxon>Neoptera</taxon>
        <taxon>Polyneoptera</taxon>
        <taxon>Phasmatodea</taxon>
        <taxon>Timematodea</taxon>
        <taxon>Timematoidea</taxon>
        <taxon>Timematidae</taxon>
        <taxon>Timema</taxon>
    </lineage>
</organism>
<dbReference type="EMBL" id="OC002197">
    <property type="protein sequence ID" value="CAD7261431.1"/>
    <property type="molecule type" value="Genomic_DNA"/>
</dbReference>
<accession>A0A7R9G0U3</accession>
<gene>
    <name evidence="1" type="ORF">TSIB3V08_LOCUS5571</name>
</gene>
<evidence type="ECO:0000313" key="1">
    <source>
        <dbReference type="EMBL" id="CAD7261431.1"/>
    </source>
</evidence>
<protein>
    <submittedName>
        <fullName evidence="1">Uncharacterized protein</fullName>
    </submittedName>
</protein>
<name>A0A7R9G0U3_TIMSH</name>